<dbReference type="InParanoid" id="I7LWF6"/>
<dbReference type="RefSeq" id="XP_001021870.3">
    <property type="nucleotide sequence ID" value="XM_001021870.3"/>
</dbReference>
<organism evidence="3 4">
    <name type="scientific">Tetrahymena thermophila (strain SB210)</name>
    <dbReference type="NCBI Taxonomy" id="312017"/>
    <lineage>
        <taxon>Eukaryota</taxon>
        <taxon>Sar</taxon>
        <taxon>Alveolata</taxon>
        <taxon>Ciliophora</taxon>
        <taxon>Intramacronucleata</taxon>
        <taxon>Oligohymenophorea</taxon>
        <taxon>Hymenostomatida</taxon>
        <taxon>Tetrahymenina</taxon>
        <taxon>Tetrahymenidae</taxon>
        <taxon>Tetrahymena</taxon>
    </lineage>
</organism>
<dbReference type="GeneID" id="7839795"/>
<accession>I7LWF6</accession>
<proteinExistence type="predicted"/>
<protein>
    <submittedName>
        <fullName evidence="3">Uncharacterized protein</fullName>
    </submittedName>
</protein>
<keyword evidence="1" id="KW-0175">Coiled coil</keyword>
<reference evidence="4" key="1">
    <citation type="journal article" date="2006" name="PLoS Biol.">
        <title>Macronuclear genome sequence of the ciliate Tetrahymena thermophila, a model eukaryote.</title>
        <authorList>
            <person name="Eisen J.A."/>
            <person name="Coyne R.S."/>
            <person name="Wu M."/>
            <person name="Wu D."/>
            <person name="Thiagarajan M."/>
            <person name="Wortman J.R."/>
            <person name="Badger J.H."/>
            <person name="Ren Q."/>
            <person name="Amedeo P."/>
            <person name="Jones K.M."/>
            <person name="Tallon L.J."/>
            <person name="Delcher A.L."/>
            <person name="Salzberg S.L."/>
            <person name="Silva J.C."/>
            <person name="Haas B.J."/>
            <person name="Majoros W.H."/>
            <person name="Farzad M."/>
            <person name="Carlton J.M."/>
            <person name="Smith R.K. Jr."/>
            <person name="Garg J."/>
            <person name="Pearlman R.E."/>
            <person name="Karrer K.M."/>
            <person name="Sun L."/>
            <person name="Manning G."/>
            <person name="Elde N.C."/>
            <person name="Turkewitz A.P."/>
            <person name="Asai D.J."/>
            <person name="Wilkes D.E."/>
            <person name="Wang Y."/>
            <person name="Cai H."/>
            <person name="Collins K."/>
            <person name="Stewart B.A."/>
            <person name="Lee S.R."/>
            <person name="Wilamowska K."/>
            <person name="Weinberg Z."/>
            <person name="Ruzzo W.L."/>
            <person name="Wloga D."/>
            <person name="Gaertig J."/>
            <person name="Frankel J."/>
            <person name="Tsao C.-C."/>
            <person name="Gorovsky M.A."/>
            <person name="Keeling P.J."/>
            <person name="Waller R.F."/>
            <person name="Patron N.J."/>
            <person name="Cherry J.M."/>
            <person name="Stover N.A."/>
            <person name="Krieger C.J."/>
            <person name="del Toro C."/>
            <person name="Ryder H.F."/>
            <person name="Williamson S.C."/>
            <person name="Barbeau R.A."/>
            <person name="Hamilton E.P."/>
            <person name="Orias E."/>
        </authorList>
    </citation>
    <scope>NUCLEOTIDE SEQUENCE [LARGE SCALE GENOMIC DNA]</scope>
    <source>
        <strain evidence="4">SB210</strain>
    </source>
</reference>
<keyword evidence="4" id="KW-1185">Reference proteome</keyword>
<feature type="coiled-coil region" evidence="1">
    <location>
        <begin position="312"/>
        <end position="382"/>
    </location>
</feature>
<evidence type="ECO:0000313" key="4">
    <source>
        <dbReference type="Proteomes" id="UP000009168"/>
    </source>
</evidence>
<dbReference type="EMBL" id="GG662564">
    <property type="protein sequence ID" value="EAS01625.3"/>
    <property type="molecule type" value="Genomic_DNA"/>
</dbReference>
<dbReference type="KEGG" id="tet:TTHERM_00933140"/>
<name>I7LWF6_TETTS</name>
<evidence type="ECO:0000313" key="3">
    <source>
        <dbReference type="EMBL" id="EAS01625.3"/>
    </source>
</evidence>
<gene>
    <name evidence="3" type="ORF">TTHERM_00933140</name>
</gene>
<evidence type="ECO:0000256" key="1">
    <source>
        <dbReference type="SAM" id="Coils"/>
    </source>
</evidence>
<evidence type="ECO:0000256" key="2">
    <source>
        <dbReference type="SAM" id="MobiDB-lite"/>
    </source>
</evidence>
<feature type="compositionally biased region" description="Polar residues" evidence="2">
    <location>
        <begin position="1"/>
        <end position="13"/>
    </location>
</feature>
<feature type="region of interest" description="Disordered" evidence="2">
    <location>
        <begin position="1"/>
        <end position="31"/>
    </location>
</feature>
<dbReference type="AlphaFoldDB" id="I7LWF6"/>
<dbReference type="Proteomes" id="UP000009168">
    <property type="component" value="Unassembled WGS sequence"/>
</dbReference>
<sequence>MAEFASNDQSNQNPKRRLTAMEIKKQQKQRKSLGFSLANTNIISSQQTNKEDEQDELIKEKTIFNESSGKTVKEILGKGENSSNDIIRQNVGQMSGENSNSMKMFNSQFNNFYQEFYQNNTTIYELQKKQSSQQIQKKDQKQYIIDQKGNYQLINEVSLISAVNFDWFKDIFSSTQQLSGYDTSKLSKESLQLIKQQIRNLLSTYKYEKAQSILSGFNSQFNKEKSIMKNQEVYLTMRDCYQNFLQNKQHFYYYINAQFIILFIHVQNEDSGVSHHKADKDRIVAVVWAKTLKSFDKYLENSGIEFTDISELQRKQQEVFLLQEKKKRLQQENLEYFQDILEGDKNLNQDLRIAEMEENYNQAFLNNQNQKQNKLMQDENNEDTQSNMPFSTLIDNQSTVLLIKKKYVQSLWNCLINQNLETDQDSHSSFQKMEIISNFAFEHSQKCNLKEYFNGQIISSDVQQYSYLLDEMEENQFIQKSQCNNLEQIFQIDNSNKLYNLKLKGEIPFPQIKELVGLLNKLNINFAIFYQENPQTKYFKGDIIKFDN</sequence>